<keyword evidence="2" id="KW-1185">Reference proteome</keyword>
<organism evidence="1 2">
    <name type="scientific">Citrobacter arsenatis</name>
    <dbReference type="NCBI Taxonomy" id="2546350"/>
    <lineage>
        <taxon>Bacteria</taxon>
        <taxon>Pseudomonadati</taxon>
        <taxon>Pseudomonadota</taxon>
        <taxon>Gammaproteobacteria</taxon>
        <taxon>Enterobacterales</taxon>
        <taxon>Enterobacteriaceae</taxon>
        <taxon>Citrobacter</taxon>
    </lineage>
</organism>
<gene>
    <name evidence="1" type="ORF">E1B03_15430</name>
</gene>
<dbReference type="EMBL" id="CP037864">
    <property type="protein sequence ID" value="QBM23741.1"/>
    <property type="molecule type" value="Genomic_DNA"/>
</dbReference>
<proteinExistence type="predicted"/>
<dbReference type="RefSeq" id="WP_133086526.1">
    <property type="nucleotide sequence ID" value="NZ_CP037864.1"/>
</dbReference>
<name>A0A4P6WRT4_9ENTR</name>
<dbReference type="KEGG" id="cars:E1B03_15430"/>
<evidence type="ECO:0000313" key="2">
    <source>
        <dbReference type="Proteomes" id="UP000293850"/>
    </source>
</evidence>
<dbReference type="Proteomes" id="UP000293850">
    <property type="component" value="Chromosome"/>
</dbReference>
<dbReference type="AlphaFoldDB" id="A0A4P6WRT4"/>
<evidence type="ECO:0000313" key="1">
    <source>
        <dbReference type="EMBL" id="QBM23741.1"/>
    </source>
</evidence>
<reference evidence="1 2" key="1">
    <citation type="submission" date="2019-03" db="EMBL/GenBank/DDBJ databases">
        <title>Complete genome sequence of an arsenate-respiring bacteria, Citrobacter sp. LY-1.</title>
        <authorList>
            <person name="Wang H."/>
            <person name="Liu Y."/>
            <person name="Li Q."/>
            <person name="Huang J."/>
        </authorList>
    </citation>
    <scope>NUCLEOTIDE SEQUENCE [LARGE SCALE GENOMIC DNA]</scope>
    <source>
        <strain evidence="1 2">LY-1</strain>
    </source>
</reference>
<accession>A0A4P6WRT4</accession>
<sequence length="77" mass="9022">MFLKIKQKGCVSAEYWPIASVVTIQTIKDVEFETSDIVAKVRFKDQEVTINKYQDAWLVNDDGYVLEVINRDYMWGE</sequence>
<protein>
    <submittedName>
        <fullName evidence="1">Uncharacterized protein</fullName>
    </submittedName>
</protein>